<reference evidence="1 2" key="1">
    <citation type="journal article" date="2022" name="G3 (Bethesda)">
        <title>Whole-genome sequence and methylome profiling of the almond [Prunus dulcis (Mill.) D.A. Webb] cultivar 'Nonpareil'.</title>
        <authorList>
            <person name="D'Amico-Willman K.M."/>
            <person name="Ouma W.Z."/>
            <person name="Meulia T."/>
            <person name="Sideli G.M."/>
            <person name="Gradziel T.M."/>
            <person name="Fresnedo-Ramirez J."/>
        </authorList>
    </citation>
    <scope>NUCLEOTIDE SEQUENCE [LARGE SCALE GENOMIC DNA]</scope>
    <source>
        <strain evidence="1">Clone GOH B32 T37-40</strain>
    </source>
</reference>
<sequence length="124" mass="12645">MVGSKCTRSKTAVTTQSLTDLSLHDIATSWEPPLSVAEAALYHPSTVGAIIAPAAVVPPLGSVAKSSFLAATTTPLCGPVTSTILQSQGLSISSSSWSNARQHNGATLQPNVIAHGQLGDTPQL</sequence>
<accession>A0AAD5F3T2</accession>
<evidence type="ECO:0000313" key="1">
    <source>
        <dbReference type="EMBL" id="KAI5352217.1"/>
    </source>
</evidence>
<keyword evidence="2" id="KW-1185">Reference proteome</keyword>
<name>A0AAD5F3T2_PRUDU</name>
<evidence type="ECO:0000313" key="2">
    <source>
        <dbReference type="Proteomes" id="UP001054821"/>
    </source>
</evidence>
<gene>
    <name evidence="1" type="ORF">L3X38_005108</name>
</gene>
<organism evidence="1 2">
    <name type="scientific">Prunus dulcis</name>
    <name type="common">Almond</name>
    <name type="synonym">Amygdalus dulcis</name>
    <dbReference type="NCBI Taxonomy" id="3755"/>
    <lineage>
        <taxon>Eukaryota</taxon>
        <taxon>Viridiplantae</taxon>
        <taxon>Streptophyta</taxon>
        <taxon>Embryophyta</taxon>
        <taxon>Tracheophyta</taxon>
        <taxon>Spermatophyta</taxon>
        <taxon>Magnoliopsida</taxon>
        <taxon>eudicotyledons</taxon>
        <taxon>Gunneridae</taxon>
        <taxon>Pentapetalae</taxon>
        <taxon>rosids</taxon>
        <taxon>fabids</taxon>
        <taxon>Rosales</taxon>
        <taxon>Rosaceae</taxon>
        <taxon>Amygdaloideae</taxon>
        <taxon>Amygdaleae</taxon>
        <taxon>Prunus</taxon>
    </lineage>
</organism>
<protein>
    <submittedName>
        <fullName evidence="1">Uncharacterized protein</fullName>
    </submittedName>
</protein>
<dbReference type="AlphaFoldDB" id="A0AAD5F3T2"/>
<dbReference type="Proteomes" id="UP001054821">
    <property type="component" value="Chromosome 1"/>
</dbReference>
<proteinExistence type="predicted"/>
<dbReference type="EMBL" id="JAJFAZ020000001">
    <property type="protein sequence ID" value="KAI5352217.1"/>
    <property type="molecule type" value="Genomic_DNA"/>
</dbReference>
<comment type="caution">
    <text evidence="1">The sequence shown here is derived from an EMBL/GenBank/DDBJ whole genome shotgun (WGS) entry which is preliminary data.</text>
</comment>